<keyword evidence="9" id="KW-0067">ATP-binding</keyword>
<keyword evidence="6 15" id="KW-0812">Transmembrane</keyword>
<evidence type="ECO:0000256" key="11">
    <source>
        <dbReference type="ARBA" id="ARBA00023098"/>
    </source>
</evidence>
<evidence type="ECO:0000256" key="14">
    <source>
        <dbReference type="ARBA" id="ARBA00023264"/>
    </source>
</evidence>
<dbReference type="InterPro" id="IPR036945">
    <property type="entry name" value="DAGK_sf"/>
</dbReference>
<dbReference type="CDD" id="cd14265">
    <property type="entry name" value="UDPK_IM_like"/>
    <property type="match status" value="1"/>
</dbReference>
<keyword evidence="3" id="KW-1003">Cell membrane</keyword>
<dbReference type="Proteomes" id="UP001596163">
    <property type="component" value="Unassembled WGS sequence"/>
</dbReference>
<evidence type="ECO:0000256" key="15">
    <source>
        <dbReference type="SAM" id="Phobius"/>
    </source>
</evidence>
<evidence type="ECO:0000313" key="17">
    <source>
        <dbReference type="Proteomes" id="UP001596163"/>
    </source>
</evidence>
<dbReference type="Pfam" id="PF01219">
    <property type="entry name" value="DAGK_prokar"/>
    <property type="match status" value="1"/>
</dbReference>
<evidence type="ECO:0000256" key="1">
    <source>
        <dbReference type="ARBA" id="ARBA00004651"/>
    </source>
</evidence>
<keyword evidence="13" id="KW-0594">Phospholipid biosynthesis</keyword>
<protein>
    <submittedName>
        <fullName evidence="16">Diacylglycerol kinase family protein</fullName>
        <ecNumber evidence="16">2.7.1.-</ecNumber>
    </submittedName>
</protein>
<comment type="similarity">
    <text evidence="2">Belongs to the bacterial diacylglycerol kinase family.</text>
</comment>
<organism evidence="16 17">
    <name type="scientific">Algoriphagus aquatilis</name>
    <dbReference type="NCBI Taxonomy" id="490186"/>
    <lineage>
        <taxon>Bacteria</taxon>
        <taxon>Pseudomonadati</taxon>
        <taxon>Bacteroidota</taxon>
        <taxon>Cytophagia</taxon>
        <taxon>Cytophagales</taxon>
        <taxon>Cyclobacteriaceae</taxon>
        <taxon>Algoriphagus</taxon>
    </lineage>
</organism>
<feature type="transmembrane region" description="Helical" evidence="15">
    <location>
        <begin position="21"/>
        <end position="47"/>
    </location>
</feature>
<evidence type="ECO:0000256" key="13">
    <source>
        <dbReference type="ARBA" id="ARBA00023209"/>
    </source>
</evidence>
<dbReference type="RefSeq" id="WP_377912046.1">
    <property type="nucleotide sequence ID" value="NZ_JBHSKS010000002.1"/>
</dbReference>
<keyword evidence="11" id="KW-0443">Lipid metabolism</keyword>
<dbReference type="EC" id="2.7.1.-" evidence="16"/>
<evidence type="ECO:0000256" key="7">
    <source>
        <dbReference type="ARBA" id="ARBA00022741"/>
    </source>
</evidence>
<reference evidence="17" key="1">
    <citation type="journal article" date="2019" name="Int. J. Syst. Evol. Microbiol.">
        <title>The Global Catalogue of Microorganisms (GCM) 10K type strain sequencing project: providing services to taxonomists for standard genome sequencing and annotation.</title>
        <authorList>
            <consortium name="The Broad Institute Genomics Platform"/>
            <consortium name="The Broad Institute Genome Sequencing Center for Infectious Disease"/>
            <person name="Wu L."/>
            <person name="Ma J."/>
        </authorList>
    </citation>
    <scope>NUCLEOTIDE SEQUENCE [LARGE SCALE GENOMIC DNA]</scope>
    <source>
        <strain evidence="17">CGMCC 1.7030</strain>
    </source>
</reference>
<keyword evidence="10 15" id="KW-1133">Transmembrane helix</keyword>
<keyword evidence="12 15" id="KW-0472">Membrane</keyword>
<feature type="transmembrane region" description="Helical" evidence="15">
    <location>
        <begin position="53"/>
        <end position="73"/>
    </location>
</feature>
<evidence type="ECO:0000256" key="5">
    <source>
        <dbReference type="ARBA" id="ARBA00022679"/>
    </source>
</evidence>
<dbReference type="GO" id="GO:0016301">
    <property type="term" value="F:kinase activity"/>
    <property type="evidence" value="ECO:0007669"/>
    <property type="project" value="UniProtKB-KW"/>
</dbReference>
<gene>
    <name evidence="16" type="ORF">ACFPIK_02925</name>
</gene>
<evidence type="ECO:0000256" key="4">
    <source>
        <dbReference type="ARBA" id="ARBA00022516"/>
    </source>
</evidence>
<accession>A0ABW0BTU2</accession>
<dbReference type="PANTHER" id="PTHR34299:SF1">
    <property type="entry name" value="DIACYLGLYCEROL KINASE"/>
    <property type="match status" value="1"/>
</dbReference>
<keyword evidence="4" id="KW-0444">Lipid biosynthesis</keyword>
<dbReference type="PANTHER" id="PTHR34299">
    <property type="entry name" value="DIACYLGLYCEROL KINASE"/>
    <property type="match status" value="1"/>
</dbReference>
<comment type="caution">
    <text evidence="16">The sequence shown here is derived from an EMBL/GenBank/DDBJ whole genome shotgun (WGS) entry which is preliminary data.</text>
</comment>
<keyword evidence="17" id="KW-1185">Reference proteome</keyword>
<evidence type="ECO:0000256" key="2">
    <source>
        <dbReference type="ARBA" id="ARBA00005967"/>
    </source>
</evidence>
<feature type="transmembrane region" description="Helical" evidence="15">
    <location>
        <begin position="94"/>
        <end position="117"/>
    </location>
</feature>
<comment type="subcellular location">
    <subcellularLocation>
        <location evidence="1">Cell membrane</location>
        <topology evidence="1">Multi-pass membrane protein</topology>
    </subcellularLocation>
</comment>
<proteinExistence type="inferred from homology"/>
<evidence type="ECO:0000256" key="8">
    <source>
        <dbReference type="ARBA" id="ARBA00022777"/>
    </source>
</evidence>
<evidence type="ECO:0000313" key="16">
    <source>
        <dbReference type="EMBL" id="MFC5190705.1"/>
    </source>
</evidence>
<evidence type="ECO:0000256" key="12">
    <source>
        <dbReference type="ARBA" id="ARBA00023136"/>
    </source>
</evidence>
<evidence type="ECO:0000256" key="6">
    <source>
        <dbReference type="ARBA" id="ARBA00022692"/>
    </source>
</evidence>
<keyword evidence="14" id="KW-1208">Phospholipid metabolism</keyword>
<keyword evidence="8 16" id="KW-0418">Kinase</keyword>
<dbReference type="Gene3D" id="1.10.287.3610">
    <property type="match status" value="1"/>
</dbReference>
<evidence type="ECO:0000256" key="9">
    <source>
        <dbReference type="ARBA" id="ARBA00022840"/>
    </source>
</evidence>
<dbReference type="InterPro" id="IPR033717">
    <property type="entry name" value="UDPK"/>
</dbReference>
<evidence type="ECO:0000256" key="10">
    <source>
        <dbReference type="ARBA" id="ARBA00022989"/>
    </source>
</evidence>
<name>A0ABW0BTU2_9BACT</name>
<dbReference type="InterPro" id="IPR000829">
    <property type="entry name" value="DAGK"/>
</dbReference>
<evidence type="ECO:0000256" key="3">
    <source>
        <dbReference type="ARBA" id="ARBA00022475"/>
    </source>
</evidence>
<sequence>MKRFIIGRIRSIGYAFKGFFFLIQTEHAIISQLIIAGIFTAMGFYFGITREEWIWQILAIGMVLSAESLNTAIEKVCDFIHPDYHPKIGIIKDVASGAVTFAALTSLIVGGLIYFPYWLG</sequence>
<keyword evidence="7" id="KW-0547">Nucleotide-binding</keyword>
<dbReference type="EMBL" id="JBHSKS010000002">
    <property type="protein sequence ID" value="MFC5190705.1"/>
    <property type="molecule type" value="Genomic_DNA"/>
</dbReference>
<keyword evidence="5 16" id="KW-0808">Transferase</keyword>